<evidence type="ECO:0000256" key="2">
    <source>
        <dbReference type="ARBA" id="ARBA00022490"/>
    </source>
</evidence>
<accession>A0A973VXE8</accession>
<evidence type="ECO:0000259" key="13">
    <source>
        <dbReference type="PROSITE" id="PS51755"/>
    </source>
</evidence>
<comment type="subcellular location">
    <subcellularLocation>
        <location evidence="1">Cytoplasm</location>
    </subcellularLocation>
</comment>
<dbReference type="InterPro" id="IPR016032">
    <property type="entry name" value="Sig_transdc_resp-reg_C-effctor"/>
</dbReference>
<dbReference type="SUPFAM" id="SSF46894">
    <property type="entry name" value="C-terminal effector domain of the bipartite response regulators"/>
    <property type="match status" value="1"/>
</dbReference>
<feature type="domain" description="OmpR/PhoB-type" evidence="13">
    <location>
        <begin position="150"/>
        <end position="249"/>
    </location>
</feature>
<dbReference type="GO" id="GO:0000976">
    <property type="term" value="F:transcription cis-regulatory region binding"/>
    <property type="evidence" value="ECO:0007669"/>
    <property type="project" value="TreeGrafter"/>
</dbReference>
<proteinExistence type="predicted"/>
<feature type="modified residue" description="4-aspartylphosphate" evidence="10">
    <location>
        <position position="69"/>
    </location>
</feature>
<dbReference type="PANTHER" id="PTHR48111:SF4">
    <property type="entry name" value="DNA-BINDING DUAL TRANSCRIPTIONAL REGULATOR OMPR"/>
    <property type="match status" value="1"/>
</dbReference>
<evidence type="ECO:0000313" key="14">
    <source>
        <dbReference type="EMBL" id="NVI43792.1"/>
    </source>
</evidence>
<dbReference type="PROSITE" id="PS51755">
    <property type="entry name" value="OMPR_PHOB"/>
    <property type="match status" value="1"/>
</dbReference>
<dbReference type="PROSITE" id="PS50110">
    <property type="entry name" value="RESPONSE_REGULATORY"/>
    <property type="match status" value="1"/>
</dbReference>
<dbReference type="InterPro" id="IPR001867">
    <property type="entry name" value="OmpR/PhoB-type_DNA-bd"/>
</dbReference>
<organism evidence="14">
    <name type="scientific">Bradyrhizobium septentrionale</name>
    <dbReference type="NCBI Taxonomy" id="1404411"/>
    <lineage>
        <taxon>Bacteria</taxon>
        <taxon>Pseudomonadati</taxon>
        <taxon>Pseudomonadota</taxon>
        <taxon>Alphaproteobacteria</taxon>
        <taxon>Hyphomicrobiales</taxon>
        <taxon>Nitrobacteraceae</taxon>
        <taxon>Bradyrhizobium</taxon>
    </lineage>
</organism>
<evidence type="ECO:0000313" key="16">
    <source>
        <dbReference type="Proteomes" id="UP001432046"/>
    </source>
</evidence>
<dbReference type="EMBL" id="CP147711">
    <property type="protein sequence ID" value="WXC78134.1"/>
    <property type="molecule type" value="Genomic_DNA"/>
</dbReference>
<evidence type="ECO:0000256" key="10">
    <source>
        <dbReference type="PROSITE-ProRule" id="PRU00169"/>
    </source>
</evidence>
<keyword evidence="4" id="KW-0902">Two-component regulatory system</keyword>
<evidence type="ECO:0000256" key="3">
    <source>
        <dbReference type="ARBA" id="ARBA00022553"/>
    </source>
</evidence>
<evidence type="ECO:0000313" key="15">
    <source>
        <dbReference type="EMBL" id="WXC78134.1"/>
    </source>
</evidence>
<feature type="domain" description="Response regulatory" evidence="12">
    <location>
        <begin position="20"/>
        <end position="134"/>
    </location>
</feature>
<keyword evidence="5" id="KW-0805">Transcription regulation</keyword>
<keyword evidence="2" id="KW-0963">Cytoplasm</keyword>
<dbReference type="GO" id="GO:0006355">
    <property type="term" value="P:regulation of DNA-templated transcription"/>
    <property type="evidence" value="ECO:0007669"/>
    <property type="project" value="InterPro"/>
</dbReference>
<keyword evidence="8" id="KW-0804">Transcription</keyword>
<dbReference type="InterPro" id="IPR036388">
    <property type="entry name" value="WH-like_DNA-bd_sf"/>
</dbReference>
<evidence type="ECO:0000256" key="5">
    <source>
        <dbReference type="ARBA" id="ARBA00023015"/>
    </source>
</evidence>
<dbReference type="InterPro" id="IPR011006">
    <property type="entry name" value="CheY-like_superfamily"/>
</dbReference>
<dbReference type="InterPro" id="IPR001789">
    <property type="entry name" value="Sig_transdc_resp-reg_receiver"/>
</dbReference>
<name>A0A973VXE8_9BRAD</name>
<dbReference type="GO" id="GO:0000156">
    <property type="term" value="F:phosphorelay response regulator activity"/>
    <property type="evidence" value="ECO:0007669"/>
    <property type="project" value="TreeGrafter"/>
</dbReference>
<dbReference type="GO" id="GO:0005829">
    <property type="term" value="C:cytosol"/>
    <property type="evidence" value="ECO:0007669"/>
    <property type="project" value="TreeGrafter"/>
</dbReference>
<dbReference type="GO" id="GO:0032993">
    <property type="term" value="C:protein-DNA complex"/>
    <property type="evidence" value="ECO:0007669"/>
    <property type="project" value="TreeGrafter"/>
</dbReference>
<sequence>MSGSSLNDPGPRGSVDRQVCVLVVEDDPALQRMILNYFAENNIRTLAASNRQEMVGRLGSADVNLVILDLRLGLEDGLDLLREIRLNSEVPVIIITGHRRDDIDRVVGLELGADDYLTKPFNLRELLARVRAILRRFDAGRAAPARDPERGRFRFSGWQLDRRIRQLTDPAGAAVALTKGEYAMLLAFLEAPQRPLSREHLLQATRVHEDVFDRSIDVQILRLRRKLERDPSAPRVIQTERGVGYVFAVPVERV</sequence>
<dbReference type="Gene3D" id="3.40.50.2300">
    <property type="match status" value="1"/>
</dbReference>
<dbReference type="EMBL" id="JAAOLE020000001">
    <property type="protein sequence ID" value="NVI43792.1"/>
    <property type="molecule type" value="Genomic_DNA"/>
</dbReference>
<dbReference type="SMART" id="SM00448">
    <property type="entry name" value="REC"/>
    <property type="match status" value="1"/>
</dbReference>
<dbReference type="SUPFAM" id="SSF52172">
    <property type="entry name" value="CheY-like"/>
    <property type="match status" value="1"/>
</dbReference>
<evidence type="ECO:0000259" key="12">
    <source>
        <dbReference type="PROSITE" id="PS50110"/>
    </source>
</evidence>
<evidence type="ECO:0000256" key="6">
    <source>
        <dbReference type="ARBA" id="ARBA00023125"/>
    </source>
</evidence>
<dbReference type="CDD" id="cd00383">
    <property type="entry name" value="trans_reg_C"/>
    <property type="match status" value="1"/>
</dbReference>
<dbReference type="Gene3D" id="6.10.250.690">
    <property type="match status" value="1"/>
</dbReference>
<dbReference type="FunFam" id="1.10.10.10:FF:000099">
    <property type="entry name" value="Two-component system response regulator TorR"/>
    <property type="match status" value="1"/>
</dbReference>
<reference evidence="15" key="3">
    <citation type="submission" date="2024-03" db="EMBL/GenBank/DDBJ databases">
        <authorList>
            <person name="Bromfield E.S.P."/>
            <person name="Cloutier S."/>
        </authorList>
    </citation>
    <scope>NUCLEOTIDE SEQUENCE</scope>
    <source>
        <strain evidence="15">5S5</strain>
    </source>
</reference>
<gene>
    <name evidence="14" type="ORF">HAP48_012755</name>
    <name evidence="15" type="ORF">WDK88_32690</name>
</gene>
<dbReference type="InterPro" id="IPR039420">
    <property type="entry name" value="WalR-like"/>
</dbReference>
<dbReference type="Gene3D" id="1.10.10.10">
    <property type="entry name" value="Winged helix-like DNA-binding domain superfamily/Winged helix DNA-binding domain"/>
    <property type="match status" value="1"/>
</dbReference>
<feature type="DNA-binding region" description="OmpR/PhoB-type" evidence="11">
    <location>
        <begin position="150"/>
        <end position="249"/>
    </location>
</feature>
<dbReference type="RefSeq" id="WP_166203122.1">
    <property type="nucleotide sequence ID" value="NZ_CP088285.1"/>
</dbReference>
<evidence type="ECO:0000256" key="1">
    <source>
        <dbReference type="ARBA" id="ARBA00004496"/>
    </source>
</evidence>
<keyword evidence="16" id="KW-1185">Reference proteome</keyword>
<evidence type="ECO:0000256" key="9">
    <source>
        <dbReference type="ARBA" id="ARBA00067337"/>
    </source>
</evidence>
<reference evidence="15" key="2">
    <citation type="journal article" date="2021" name="Int. J. Syst. Evol. Microbiol.">
        <title>Bradyrhizobium septentrionale sp. nov. (sv. septentrionale) and Bradyrhizobium quebecense sp. nov. (sv. septentrionale) associated with legumes native to Canada possess rearranged symbiosis genes and numerous insertion sequences.</title>
        <authorList>
            <person name="Bromfield E.S.P."/>
            <person name="Cloutier S."/>
        </authorList>
    </citation>
    <scope>NUCLEOTIDE SEQUENCE</scope>
    <source>
        <strain evidence="15">5S5</strain>
    </source>
</reference>
<keyword evidence="7" id="KW-0010">Activator</keyword>
<dbReference type="PANTHER" id="PTHR48111">
    <property type="entry name" value="REGULATOR OF RPOS"/>
    <property type="match status" value="1"/>
</dbReference>
<keyword evidence="3 10" id="KW-0597">Phosphoprotein</keyword>
<evidence type="ECO:0000256" key="8">
    <source>
        <dbReference type="ARBA" id="ARBA00023163"/>
    </source>
</evidence>
<dbReference type="Pfam" id="PF00072">
    <property type="entry name" value="Response_reg"/>
    <property type="match status" value="1"/>
</dbReference>
<protein>
    <recommendedName>
        <fullName evidence="9">Regulatory protein VirG</fullName>
    </recommendedName>
</protein>
<evidence type="ECO:0000256" key="7">
    <source>
        <dbReference type="ARBA" id="ARBA00023159"/>
    </source>
</evidence>
<dbReference type="Pfam" id="PF00486">
    <property type="entry name" value="Trans_reg_C"/>
    <property type="match status" value="1"/>
</dbReference>
<reference evidence="14" key="1">
    <citation type="submission" date="2020-06" db="EMBL/GenBank/DDBJ databases">
        <title>Whole Genome Sequence of Bradyrhizobium sp. Strain 1S1.</title>
        <authorList>
            <person name="Bromfield E.S.P."/>
            <person name="Cloutier S."/>
        </authorList>
    </citation>
    <scope>NUCLEOTIDE SEQUENCE [LARGE SCALE GENOMIC DNA]</scope>
    <source>
        <strain evidence="14">1S1</strain>
    </source>
</reference>
<evidence type="ECO:0000256" key="11">
    <source>
        <dbReference type="PROSITE-ProRule" id="PRU01091"/>
    </source>
</evidence>
<evidence type="ECO:0000256" key="4">
    <source>
        <dbReference type="ARBA" id="ARBA00023012"/>
    </source>
</evidence>
<dbReference type="Proteomes" id="UP001432046">
    <property type="component" value="Chromosome"/>
</dbReference>
<keyword evidence="6 11" id="KW-0238">DNA-binding</keyword>
<dbReference type="AlphaFoldDB" id="A0A973VXE8"/>
<dbReference type="SMART" id="SM00862">
    <property type="entry name" value="Trans_reg_C"/>
    <property type="match status" value="1"/>
</dbReference>